<organism evidence="1 2">
    <name type="scientific">Paraburkholderia megapolitana</name>
    <dbReference type="NCBI Taxonomy" id="420953"/>
    <lineage>
        <taxon>Bacteria</taxon>
        <taxon>Pseudomonadati</taxon>
        <taxon>Pseudomonadota</taxon>
        <taxon>Betaproteobacteria</taxon>
        <taxon>Burkholderiales</taxon>
        <taxon>Burkholderiaceae</taxon>
        <taxon>Paraburkholderia</taxon>
    </lineage>
</organism>
<dbReference type="Proteomes" id="UP000199548">
    <property type="component" value="Unassembled WGS sequence"/>
</dbReference>
<protein>
    <recommendedName>
        <fullName evidence="3">TIGR04255 family protein</fullName>
    </recommendedName>
</protein>
<dbReference type="OrthoDB" id="6902950at2"/>
<evidence type="ECO:0008006" key="3">
    <source>
        <dbReference type="Google" id="ProtNLM"/>
    </source>
</evidence>
<name>A0A1I3MJL8_9BURK</name>
<accession>A0A1I3MJL8</accession>
<proteinExistence type="predicted"/>
<dbReference type="EMBL" id="FOQU01000005">
    <property type="protein sequence ID" value="SFI97344.1"/>
    <property type="molecule type" value="Genomic_DNA"/>
</dbReference>
<dbReference type="AlphaFoldDB" id="A0A1I3MJL8"/>
<reference evidence="1 2" key="1">
    <citation type="submission" date="2016-10" db="EMBL/GenBank/DDBJ databases">
        <authorList>
            <person name="de Groot N.N."/>
        </authorList>
    </citation>
    <scope>NUCLEOTIDE SEQUENCE [LARGE SCALE GENOMIC DNA]</scope>
    <source>
        <strain evidence="1 2">LMG 23650</strain>
    </source>
</reference>
<evidence type="ECO:0000313" key="2">
    <source>
        <dbReference type="Proteomes" id="UP000199548"/>
    </source>
</evidence>
<keyword evidence="2" id="KW-1185">Reference proteome</keyword>
<evidence type="ECO:0000313" key="1">
    <source>
        <dbReference type="EMBL" id="SFI97344.1"/>
    </source>
</evidence>
<gene>
    <name evidence="1" type="ORF">SAMN05192543_1056</name>
</gene>
<dbReference type="RefSeq" id="WP_143098092.1">
    <property type="nucleotide sequence ID" value="NZ_CP041745.1"/>
</dbReference>
<sequence>MARVALERWQAEFVRVTCFYGVGRPMPTKVWEVLTTIAPETRNELLAAQAVTEQGPFRDGRLICSTTPGRMDVVYHGVATGGFPSLGSVQSAQSALVDLISEHVEFFTHASRVAFGMTATIPVSAREDGYRILGELLSGVTVDVESRDLFYQINRPRESRLMPGTEINRLSKWSAAQITQFSTSTGASSALPIFGVRCEVDLSTAPEVLLQLNTQDLRGLLDEFTALSREMFEEGDIK</sequence>
<dbReference type="STRING" id="420953.SAMN05192543_1056"/>